<dbReference type="AlphaFoldDB" id="A0A173LLM9"/>
<dbReference type="OrthoDB" id="6624781at2"/>
<dbReference type="RefSeq" id="WP_067471200.1">
    <property type="nucleotide sequence ID" value="NZ_CP015961.1"/>
</dbReference>
<name>A0A173LLM9_9ACTN</name>
<dbReference type="Gene3D" id="3.30.530.20">
    <property type="match status" value="1"/>
</dbReference>
<evidence type="ECO:0000313" key="1">
    <source>
        <dbReference type="EMBL" id="ANI92401.1"/>
    </source>
</evidence>
<dbReference type="CDD" id="cd07825">
    <property type="entry name" value="SRPBCC_7"/>
    <property type="match status" value="1"/>
</dbReference>
<sequence length="154" mass="17198">MTENSESITVSRTIDAPADKIFDVLSLPARHNEIDGSGTVRSAEDTERISAVGDVFVMNMYAEKMGGEYKMFNHVTGVIENKLVSWQPAQEKNKDEPAGWEWVWEIESEGSAESKVTLTYDWRKVTDEKLKQILPAFSEDALEESLNALAKAVA</sequence>
<dbReference type="Proteomes" id="UP000186104">
    <property type="component" value="Chromosome"/>
</dbReference>
<protein>
    <recommendedName>
        <fullName evidence="3">Polyketide cyclase</fullName>
    </recommendedName>
</protein>
<dbReference type="STRING" id="499555.BJL86_1624"/>
<organism evidence="1 2">
    <name type="scientific">Dietzia timorensis</name>
    <dbReference type="NCBI Taxonomy" id="499555"/>
    <lineage>
        <taxon>Bacteria</taxon>
        <taxon>Bacillati</taxon>
        <taxon>Actinomycetota</taxon>
        <taxon>Actinomycetes</taxon>
        <taxon>Mycobacteriales</taxon>
        <taxon>Dietziaceae</taxon>
        <taxon>Dietzia</taxon>
    </lineage>
</organism>
<evidence type="ECO:0008006" key="3">
    <source>
        <dbReference type="Google" id="ProtNLM"/>
    </source>
</evidence>
<dbReference type="EMBL" id="CP015961">
    <property type="protein sequence ID" value="ANI92401.1"/>
    <property type="molecule type" value="Genomic_DNA"/>
</dbReference>
<evidence type="ECO:0000313" key="2">
    <source>
        <dbReference type="Proteomes" id="UP000186104"/>
    </source>
</evidence>
<gene>
    <name evidence="1" type="ORF">BJL86_1624</name>
</gene>
<proteinExistence type="predicted"/>
<dbReference type="KEGG" id="dtm:BJL86_1624"/>
<reference evidence="1 2" key="1">
    <citation type="submission" date="2016-06" db="EMBL/GenBank/DDBJ databases">
        <title>Complete genome sequence of a saline-alkali tolerant type strain Dietzia timorensis ID05-A0528T.</title>
        <authorList>
            <person name="Wu X."/>
        </authorList>
    </citation>
    <scope>NUCLEOTIDE SEQUENCE [LARGE SCALE GENOMIC DNA]</scope>
    <source>
        <strain evidence="1 2">ID05-A0528</strain>
    </source>
</reference>
<keyword evidence="2" id="KW-1185">Reference proteome</keyword>
<dbReference type="InterPro" id="IPR023393">
    <property type="entry name" value="START-like_dom_sf"/>
</dbReference>
<dbReference type="SUPFAM" id="SSF55961">
    <property type="entry name" value="Bet v1-like"/>
    <property type="match status" value="1"/>
</dbReference>
<accession>A0A173LLM9</accession>